<dbReference type="RefSeq" id="WP_203010066.1">
    <property type="nucleotide sequence ID" value="NZ_JADWYU010000032.1"/>
</dbReference>
<organism evidence="2 3">
    <name type="scientific">Frankia nepalensis</name>
    <dbReference type="NCBI Taxonomy" id="1836974"/>
    <lineage>
        <taxon>Bacteria</taxon>
        <taxon>Bacillati</taxon>
        <taxon>Actinomycetota</taxon>
        <taxon>Actinomycetes</taxon>
        <taxon>Frankiales</taxon>
        <taxon>Frankiaceae</taxon>
        <taxon>Frankia</taxon>
    </lineage>
</organism>
<dbReference type="EMBL" id="JAEACQ010000360">
    <property type="protein sequence ID" value="MBL7632957.1"/>
    <property type="molecule type" value="Genomic_DNA"/>
</dbReference>
<reference evidence="2" key="1">
    <citation type="submission" date="2020-12" db="EMBL/GenBank/DDBJ databases">
        <title>Genomic characterization of non-nitrogen-fixing Frankia strains.</title>
        <authorList>
            <person name="Carlos-Shanley C."/>
            <person name="Guerra T."/>
            <person name="Hahn D."/>
        </authorList>
    </citation>
    <scope>NUCLEOTIDE SEQUENCE</scope>
    <source>
        <strain evidence="2">CN6</strain>
    </source>
</reference>
<name>A0A937USW9_9ACTN</name>
<dbReference type="AlphaFoldDB" id="A0A937USW9"/>
<proteinExistence type="predicted"/>
<sequence length="200" mass="20872">MKVYVKESAAGVAVQPAPRAEPRVTALGRVRAASQPRRGRAPVGGEPAGSPDQRDGRRALPAVLADLGTRLPAGHVAAWATILRASPSPRTADDAQRIAARLVDAAGGHAFVAGATALVTSWRRELARHAQDGAADDERAGTRYREGSNVRIREHRGDDDVTRAASAAAETHDRRASGPTGAGIALALETAAELHARSPR</sequence>
<evidence type="ECO:0000256" key="1">
    <source>
        <dbReference type="SAM" id="MobiDB-lite"/>
    </source>
</evidence>
<keyword evidence="3" id="KW-1185">Reference proteome</keyword>
<feature type="region of interest" description="Disordered" evidence="1">
    <location>
        <begin position="1"/>
        <end position="56"/>
    </location>
</feature>
<dbReference type="Proteomes" id="UP000604475">
    <property type="component" value="Unassembled WGS sequence"/>
</dbReference>
<evidence type="ECO:0000313" key="2">
    <source>
        <dbReference type="EMBL" id="MBL7632957.1"/>
    </source>
</evidence>
<feature type="region of interest" description="Disordered" evidence="1">
    <location>
        <begin position="154"/>
        <end position="182"/>
    </location>
</feature>
<gene>
    <name evidence="2" type="ORF">I7412_38565</name>
</gene>
<protein>
    <submittedName>
        <fullName evidence="2">Uncharacterized protein</fullName>
    </submittedName>
</protein>
<accession>A0A937USW9</accession>
<evidence type="ECO:0000313" key="3">
    <source>
        <dbReference type="Proteomes" id="UP000604475"/>
    </source>
</evidence>
<comment type="caution">
    <text evidence="2">The sequence shown here is derived from an EMBL/GenBank/DDBJ whole genome shotgun (WGS) entry which is preliminary data.</text>
</comment>